<evidence type="ECO:0000313" key="3">
    <source>
        <dbReference type="Proteomes" id="UP001157440"/>
    </source>
</evidence>
<keyword evidence="1" id="KW-0812">Transmembrane</keyword>
<proteinExistence type="predicted"/>
<protein>
    <submittedName>
        <fullName evidence="2">Uncharacterized protein</fullName>
    </submittedName>
</protein>
<keyword evidence="1" id="KW-0472">Membrane</keyword>
<evidence type="ECO:0000256" key="1">
    <source>
        <dbReference type="SAM" id="Phobius"/>
    </source>
</evidence>
<feature type="transmembrane region" description="Helical" evidence="1">
    <location>
        <begin position="154"/>
        <end position="170"/>
    </location>
</feature>
<keyword evidence="3" id="KW-1185">Reference proteome</keyword>
<dbReference type="RefSeq" id="WP_238196453.1">
    <property type="nucleotide sequence ID" value="NZ_BPQZ01000010.1"/>
</dbReference>
<dbReference type="AlphaFoldDB" id="A0AA37TBN1"/>
<feature type="transmembrane region" description="Helical" evidence="1">
    <location>
        <begin position="276"/>
        <end position="296"/>
    </location>
</feature>
<sequence>MNRLSADGARFWGLAFLGLGPPVCVALALTGPPGPALDTVGRLAHVALFLGLGLSALVLAARGRVALFALLCLPGSLAAATGPEGVVIALAALAAALLTPRPLTGRGRPARLAAATLAIALAVLARPACAPLAGMLLVPFPPTGRFGRFGRDRLAPAVLALLPALLPTFFRTSLAAGAGGEAAPSPSWPPVLYGVWALALLVTPLALRRGPLAPLAERLWLVGGAVLGLWLVVLAQALAPAGHADGLQVGDLLPLGALLVPAFARGRIGTAASLRWPALLPVLAAAANIAALAVVFRLA</sequence>
<feature type="transmembrane region" description="Helical" evidence="1">
    <location>
        <begin position="12"/>
        <end position="31"/>
    </location>
</feature>
<keyword evidence="1" id="KW-1133">Transmembrane helix</keyword>
<dbReference type="Proteomes" id="UP001157440">
    <property type="component" value="Unassembled WGS sequence"/>
</dbReference>
<feature type="transmembrane region" description="Helical" evidence="1">
    <location>
        <begin position="219"/>
        <end position="241"/>
    </location>
</feature>
<name>A0AA37TBN1_9HYPH</name>
<feature type="transmembrane region" description="Helical" evidence="1">
    <location>
        <begin position="110"/>
        <end position="133"/>
    </location>
</feature>
<feature type="transmembrane region" description="Helical" evidence="1">
    <location>
        <begin position="68"/>
        <end position="98"/>
    </location>
</feature>
<organism evidence="2 3">
    <name type="scientific">Methylobacterium tardum</name>
    <dbReference type="NCBI Taxonomy" id="374432"/>
    <lineage>
        <taxon>Bacteria</taxon>
        <taxon>Pseudomonadati</taxon>
        <taxon>Pseudomonadota</taxon>
        <taxon>Alphaproteobacteria</taxon>
        <taxon>Hyphomicrobiales</taxon>
        <taxon>Methylobacteriaceae</taxon>
        <taxon>Methylobacterium</taxon>
    </lineage>
</organism>
<gene>
    <name evidence="2" type="ORF">GCM10007890_22480</name>
</gene>
<feature type="transmembrane region" description="Helical" evidence="1">
    <location>
        <begin position="43"/>
        <end position="61"/>
    </location>
</feature>
<comment type="caution">
    <text evidence="2">The sequence shown here is derived from an EMBL/GenBank/DDBJ whole genome shotgun (WGS) entry which is preliminary data.</text>
</comment>
<feature type="transmembrane region" description="Helical" evidence="1">
    <location>
        <begin position="190"/>
        <end position="207"/>
    </location>
</feature>
<evidence type="ECO:0000313" key="2">
    <source>
        <dbReference type="EMBL" id="GLS70235.1"/>
    </source>
</evidence>
<accession>A0AA37TBN1</accession>
<reference evidence="3" key="1">
    <citation type="journal article" date="2019" name="Int. J. Syst. Evol. Microbiol.">
        <title>The Global Catalogue of Microorganisms (GCM) 10K type strain sequencing project: providing services to taxonomists for standard genome sequencing and annotation.</title>
        <authorList>
            <consortium name="The Broad Institute Genomics Platform"/>
            <consortium name="The Broad Institute Genome Sequencing Center for Infectious Disease"/>
            <person name="Wu L."/>
            <person name="Ma J."/>
        </authorList>
    </citation>
    <scope>NUCLEOTIDE SEQUENCE [LARGE SCALE GENOMIC DNA]</scope>
    <source>
        <strain evidence="3">NBRC 103632</strain>
    </source>
</reference>
<dbReference type="EMBL" id="BSPL01000013">
    <property type="protein sequence ID" value="GLS70235.1"/>
    <property type="molecule type" value="Genomic_DNA"/>
</dbReference>